<protein>
    <submittedName>
        <fullName evidence="3">Quinoprotein</fullName>
    </submittedName>
</protein>
<dbReference type="PROSITE" id="PS51257">
    <property type="entry name" value="PROKAR_LIPOPROTEIN"/>
    <property type="match status" value="1"/>
</dbReference>
<organism evidence="3 4">
    <name type="scientific">Roseovarius bejariae</name>
    <dbReference type="NCBI Taxonomy" id="2576383"/>
    <lineage>
        <taxon>Bacteria</taxon>
        <taxon>Pseudomonadati</taxon>
        <taxon>Pseudomonadota</taxon>
        <taxon>Alphaproteobacteria</taxon>
        <taxon>Rhodobacterales</taxon>
        <taxon>Roseobacteraceae</taxon>
        <taxon>Roseovarius</taxon>
    </lineage>
</organism>
<gene>
    <name evidence="3" type="ORF">FDP25_13250</name>
</gene>
<dbReference type="PANTHER" id="PTHR34512">
    <property type="entry name" value="CELL SURFACE PROTEIN"/>
    <property type="match status" value="1"/>
</dbReference>
<feature type="signal peptide" evidence="1">
    <location>
        <begin position="1"/>
        <end position="17"/>
    </location>
</feature>
<dbReference type="AlphaFoldDB" id="A0A844D3H2"/>
<evidence type="ECO:0000313" key="4">
    <source>
        <dbReference type="Proteomes" id="UP000564704"/>
    </source>
</evidence>
<keyword evidence="4" id="KW-1185">Reference proteome</keyword>
<dbReference type="Gene3D" id="2.130.10.10">
    <property type="entry name" value="YVTN repeat-like/Quinoprotein amine dehydrogenase"/>
    <property type="match status" value="1"/>
</dbReference>
<dbReference type="Pfam" id="PF13360">
    <property type="entry name" value="PQQ_2"/>
    <property type="match status" value="1"/>
</dbReference>
<dbReference type="SMART" id="SM00564">
    <property type="entry name" value="PQQ"/>
    <property type="match status" value="5"/>
</dbReference>
<dbReference type="InterPro" id="IPR015943">
    <property type="entry name" value="WD40/YVTN_repeat-like_dom_sf"/>
</dbReference>
<dbReference type="InterPro" id="IPR002372">
    <property type="entry name" value="PQQ_rpt_dom"/>
</dbReference>
<evidence type="ECO:0000256" key="1">
    <source>
        <dbReference type="SAM" id="SignalP"/>
    </source>
</evidence>
<accession>A0A844D3H2</accession>
<dbReference type="OrthoDB" id="5290752at2"/>
<dbReference type="InterPro" id="IPR011047">
    <property type="entry name" value="Quinoprotein_ADH-like_sf"/>
</dbReference>
<dbReference type="InterPro" id="IPR018391">
    <property type="entry name" value="PQQ_b-propeller_rpt"/>
</dbReference>
<dbReference type="EMBL" id="SZWE01000001">
    <property type="protein sequence ID" value="MRU16403.1"/>
    <property type="molecule type" value="Genomic_DNA"/>
</dbReference>
<evidence type="ECO:0000313" key="3">
    <source>
        <dbReference type="EMBL" id="MRU16403.1"/>
    </source>
</evidence>
<keyword evidence="1" id="KW-0732">Signal</keyword>
<sequence length="441" mass="46514">MKSTAIFLGLAAVVSLAACDKREAILQGERENIRSVLTDEVAAATDAVPENRALPLSLPATRANADWPQAIATPATRTAHPALGANPQRIWSVNIGSGDGRRTRITADPVVAGGRVFTLDSQAQVTAVSTAGEVLWTTDLTPANDRSSDASGGGLAYGDGKIFVTSGFGMLTALDPATGAQIWQQDLDATSTGAPTVRDGLVYLVAGDEIAWAVNADTGRIEWRLGATPDINNVLGGPAPAVTDKYAVFAFGAGELQGAFRKGGLRLWDAQVAGTRDGYSSALVDDITGAPVVDGETIYVGNHSGRTVALNIANGERLWTANEGPLDRVWPAGDSIFMVSDRNQLLRLSAEDGSRIWAQNLPFFTKKRPRRQTQIFAHHGPVIAGGQLIVASSDEKLRFFDPVNGALRRAVDLPGGATSNPVVAGRTLYVVSKKGQLHAFR</sequence>
<name>A0A844D3H2_9RHOB</name>
<proteinExistence type="predicted"/>
<evidence type="ECO:0000259" key="2">
    <source>
        <dbReference type="Pfam" id="PF13360"/>
    </source>
</evidence>
<feature type="domain" description="Pyrrolo-quinoline quinone repeat" evidence="2">
    <location>
        <begin position="123"/>
        <end position="359"/>
    </location>
</feature>
<comment type="caution">
    <text evidence="3">The sequence shown here is derived from an EMBL/GenBank/DDBJ whole genome shotgun (WGS) entry which is preliminary data.</text>
</comment>
<feature type="chain" id="PRO_5032947592" evidence="1">
    <location>
        <begin position="18"/>
        <end position="441"/>
    </location>
</feature>
<dbReference type="PANTHER" id="PTHR34512:SF30">
    <property type="entry name" value="OUTER MEMBRANE PROTEIN ASSEMBLY FACTOR BAMB"/>
    <property type="match status" value="1"/>
</dbReference>
<dbReference type="SUPFAM" id="SSF50998">
    <property type="entry name" value="Quinoprotein alcohol dehydrogenase-like"/>
    <property type="match status" value="1"/>
</dbReference>
<dbReference type="Proteomes" id="UP000564704">
    <property type="component" value="Unassembled WGS sequence"/>
</dbReference>
<reference evidence="3 4" key="1">
    <citation type="submission" date="2019-05" db="EMBL/GenBank/DDBJ databases">
        <title>Roseovarius bejariae sp. nov., a moderately halophylic bacterium isolated from a saline soil in Rambla Salada (Murcia).</title>
        <authorList>
            <person name="Castro D.J."/>
            <person name="Gomez-Altuve A."/>
            <person name="Reina J.C."/>
            <person name="Rodriguez M."/>
            <person name="Sampedro I."/>
            <person name="Llamas I."/>
            <person name="Martinez-Checa F."/>
        </authorList>
    </citation>
    <scope>NUCLEOTIDE SEQUENCE [LARGE SCALE GENOMIC DNA]</scope>
    <source>
        <strain evidence="3 4">A21</strain>
    </source>
</reference>